<reference evidence="2 3" key="1">
    <citation type="submission" date="2016-08" db="EMBL/GenBank/DDBJ databases">
        <title>A Parts List for Fungal Cellulosomes Revealed by Comparative Genomics.</title>
        <authorList>
            <consortium name="DOE Joint Genome Institute"/>
            <person name="Haitjema C.H."/>
            <person name="Gilmore S.P."/>
            <person name="Henske J.K."/>
            <person name="Solomon K.V."/>
            <person name="De Groot R."/>
            <person name="Kuo A."/>
            <person name="Mondo S.J."/>
            <person name="Salamov A.A."/>
            <person name="Labutti K."/>
            <person name="Zhao Z."/>
            <person name="Chiniquy J."/>
            <person name="Barry K."/>
            <person name="Brewer H.M."/>
            <person name="Purvine S.O."/>
            <person name="Wright A.T."/>
            <person name="Boxma B."/>
            <person name="Van Alen T."/>
            <person name="Hackstein J.H."/>
            <person name="Baker S.E."/>
            <person name="Grigoriev I.V."/>
            <person name="O'Malley M.A."/>
        </authorList>
    </citation>
    <scope>NUCLEOTIDE SEQUENCE [LARGE SCALE GENOMIC DNA]</scope>
    <source>
        <strain evidence="2 3">S4</strain>
    </source>
</reference>
<keyword evidence="3" id="KW-1185">Reference proteome</keyword>
<accession>A0A1Y1W3H6</accession>
<keyword evidence="1" id="KW-0732">Signal</keyword>
<organism evidence="2 3">
    <name type="scientific">Anaeromyces robustus</name>
    <dbReference type="NCBI Taxonomy" id="1754192"/>
    <lineage>
        <taxon>Eukaryota</taxon>
        <taxon>Fungi</taxon>
        <taxon>Fungi incertae sedis</taxon>
        <taxon>Chytridiomycota</taxon>
        <taxon>Chytridiomycota incertae sedis</taxon>
        <taxon>Neocallimastigomycetes</taxon>
        <taxon>Neocallimastigales</taxon>
        <taxon>Neocallimastigaceae</taxon>
        <taxon>Anaeromyces</taxon>
    </lineage>
</organism>
<dbReference type="SUPFAM" id="SSF55486">
    <property type="entry name" value="Metalloproteases ('zincins'), catalytic domain"/>
    <property type="match status" value="1"/>
</dbReference>
<dbReference type="PROSITE" id="PS51885">
    <property type="entry name" value="NEPRILYSIN"/>
    <property type="match status" value="1"/>
</dbReference>
<feature type="chain" id="PRO_5012123992" description="Peptidase M13 N-terminal domain-containing protein" evidence="1">
    <location>
        <begin position="22"/>
        <end position="88"/>
    </location>
</feature>
<evidence type="ECO:0000256" key="1">
    <source>
        <dbReference type="SAM" id="SignalP"/>
    </source>
</evidence>
<sequence>MNFKNLHLILAFLALALNATSSPINRKVIRIGKCKATGSKATENDANNVDEVCDTPECHNTAERILSKIDEEVDPCNNFYDFACGNWM</sequence>
<comment type="caution">
    <text evidence="2">The sequence shown here is derived from an EMBL/GenBank/DDBJ whole genome shotgun (WGS) entry which is preliminary data.</text>
</comment>
<dbReference type="EMBL" id="MCFG01000429">
    <property type="protein sequence ID" value="ORX68080.1"/>
    <property type="molecule type" value="Genomic_DNA"/>
</dbReference>
<dbReference type="InterPro" id="IPR024079">
    <property type="entry name" value="MetalloPept_cat_dom_sf"/>
</dbReference>
<dbReference type="Proteomes" id="UP000193944">
    <property type="component" value="Unassembled WGS sequence"/>
</dbReference>
<dbReference type="GO" id="GO:0016485">
    <property type="term" value="P:protein processing"/>
    <property type="evidence" value="ECO:0007669"/>
    <property type="project" value="TreeGrafter"/>
</dbReference>
<dbReference type="AlphaFoldDB" id="A0A1Y1W3H6"/>
<dbReference type="InterPro" id="IPR000718">
    <property type="entry name" value="Peptidase_M13"/>
</dbReference>
<feature type="signal peptide" evidence="1">
    <location>
        <begin position="1"/>
        <end position="21"/>
    </location>
</feature>
<proteinExistence type="predicted"/>
<feature type="non-terminal residue" evidence="2">
    <location>
        <position position="88"/>
    </location>
</feature>
<dbReference type="Gene3D" id="3.40.390.10">
    <property type="entry name" value="Collagenase (Catalytic Domain)"/>
    <property type="match status" value="1"/>
</dbReference>
<dbReference type="GO" id="GO:0005886">
    <property type="term" value="C:plasma membrane"/>
    <property type="evidence" value="ECO:0007669"/>
    <property type="project" value="TreeGrafter"/>
</dbReference>
<evidence type="ECO:0000313" key="2">
    <source>
        <dbReference type="EMBL" id="ORX68080.1"/>
    </source>
</evidence>
<dbReference type="PANTHER" id="PTHR11733">
    <property type="entry name" value="ZINC METALLOPROTEASE FAMILY M13 NEPRILYSIN-RELATED"/>
    <property type="match status" value="1"/>
</dbReference>
<name>A0A1Y1W3H6_9FUNG</name>
<dbReference type="GO" id="GO:0004222">
    <property type="term" value="F:metalloendopeptidase activity"/>
    <property type="evidence" value="ECO:0007669"/>
    <property type="project" value="InterPro"/>
</dbReference>
<gene>
    <name evidence="2" type="ORF">BCR32DRAFT_286175</name>
</gene>
<protein>
    <recommendedName>
        <fullName evidence="4">Peptidase M13 N-terminal domain-containing protein</fullName>
    </recommendedName>
</protein>
<reference evidence="2 3" key="2">
    <citation type="submission" date="2016-08" db="EMBL/GenBank/DDBJ databases">
        <title>Pervasive Adenine N6-methylation of Active Genes in Fungi.</title>
        <authorList>
            <consortium name="DOE Joint Genome Institute"/>
            <person name="Mondo S.J."/>
            <person name="Dannebaum R.O."/>
            <person name="Kuo R.C."/>
            <person name="Labutti K."/>
            <person name="Haridas S."/>
            <person name="Kuo A."/>
            <person name="Salamov A."/>
            <person name="Ahrendt S.R."/>
            <person name="Lipzen A."/>
            <person name="Sullivan W."/>
            <person name="Andreopoulos W.B."/>
            <person name="Clum A."/>
            <person name="Lindquist E."/>
            <person name="Daum C."/>
            <person name="Ramamoorthy G.K."/>
            <person name="Gryganskyi A."/>
            <person name="Culley D."/>
            <person name="Magnuson J.K."/>
            <person name="James T.Y."/>
            <person name="O'Malley M.A."/>
            <person name="Stajich J.E."/>
            <person name="Spatafora J.W."/>
            <person name="Visel A."/>
            <person name="Grigoriev I.V."/>
        </authorList>
    </citation>
    <scope>NUCLEOTIDE SEQUENCE [LARGE SCALE GENOMIC DNA]</scope>
    <source>
        <strain evidence="2 3">S4</strain>
    </source>
</reference>
<dbReference type="PANTHER" id="PTHR11733:SF167">
    <property type="entry name" value="FI17812P1-RELATED"/>
    <property type="match status" value="1"/>
</dbReference>
<evidence type="ECO:0000313" key="3">
    <source>
        <dbReference type="Proteomes" id="UP000193944"/>
    </source>
</evidence>
<evidence type="ECO:0008006" key="4">
    <source>
        <dbReference type="Google" id="ProtNLM"/>
    </source>
</evidence>
<dbReference type="OrthoDB" id="6475849at2759"/>